<keyword evidence="1" id="KW-0472">Membrane</keyword>
<evidence type="ECO:0000313" key="3">
    <source>
        <dbReference type="Proteomes" id="UP000034471"/>
    </source>
</evidence>
<dbReference type="AlphaFoldDB" id="A0A0G0H2Q4"/>
<feature type="transmembrane region" description="Helical" evidence="1">
    <location>
        <begin position="12"/>
        <end position="30"/>
    </location>
</feature>
<evidence type="ECO:0000256" key="1">
    <source>
        <dbReference type="SAM" id="Phobius"/>
    </source>
</evidence>
<sequence length="205" mass="23592">MNDRMQKKFKQWAIIASALFISLGIVFLLVKTSVVSDKKNDIPVYPLAYKLALVQSQDRSLAFRSIQVIEGYAPDYLAELPKDYYRIEILNGERTLYKGKIPSVITTIEENFSPDDETAVEQVTKTENRGEFDMVLPYYEKATKIRFSDEEGREVLVVNVNSFSLEKPQTKTNYCNDGICADNENIFTCYPDCSQKLRSFFERSD</sequence>
<gene>
    <name evidence="2" type="ORF">US54_C0067G0003</name>
</gene>
<name>A0A0G0H2Q4_9BACT</name>
<organism evidence="2 3">
    <name type="scientific">Candidatus Roizmanbacteria bacterium GW2011_GWA2_37_7</name>
    <dbReference type="NCBI Taxonomy" id="1618481"/>
    <lineage>
        <taxon>Bacteria</taxon>
        <taxon>Candidatus Roizmaniibacteriota</taxon>
    </lineage>
</organism>
<proteinExistence type="predicted"/>
<keyword evidence="1" id="KW-1133">Transmembrane helix</keyword>
<comment type="caution">
    <text evidence="2">The sequence shown here is derived from an EMBL/GenBank/DDBJ whole genome shotgun (WGS) entry which is preliminary data.</text>
</comment>
<dbReference type="STRING" id="1618481.US54_C0067G0003"/>
<dbReference type="EMBL" id="LBTJ01000067">
    <property type="protein sequence ID" value="KKQ36447.1"/>
    <property type="molecule type" value="Genomic_DNA"/>
</dbReference>
<reference evidence="2 3" key="1">
    <citation type="journal article" date="2015" name="Nature">
        <title>rRNA introns, odd ribosomes, and small enigmatic genomes across a large radiation of phyla.</title>
        <authorList>
            <person name="Brown C.T."/>
            <person name="Hug L.A."/>
            <person name="Thomas B.C."/>
            <person name="Sharon I."/>
            <person name="Castelle C.J."/>
            <person name="Singh A."/>
            <person name="Wilkins M.J."/>
            <person name="Williams K.H."/>
            <person name="Banfield J.F."/>
        </authorList>
    </citation>
    <scope>NUCLEOTIDE SEQUENCE [LARGE SCALE GENOMIC DNA]</scope>
</reference>
<dbReference type="Proteomes" id="UP000034471">
    <property type="component" value="Unassembled WGS sequence"/>
</dbReference>
<accession>A0A0G0H2Q4</accession>
<keyword evidence="1" id="KW-0812">Transmembrane</keyword>
<protein>
    <submittedName>
        <fullName evidence="2">Uncharacterized protein</fullName>
    </submittedName>
</protein>
<evidence type="ECO:0000313" key="2">
    <source>
        <dbReference type="EMBL" id="KKQ36447.1"/>
    </source>
</evidence>